<keyword evidence="1" id="KW-0472">Membrane</keyword>
<dbReference type="EMBL" id="GBRH01193525">
    <property type="protein sequence ID" value="JAE04371.1"/>
    <property type="molecule type" value="Transcribed_RNA"/>
</dbReference>
<protein>
    <submittedName>
        <fullName evidence="2">Uncharacterized protein</fullName>
    </submittedName>
</protein>
<name>A0A0A9F2K2_ARUDO</name>
<reference evidence="2" key="1">
    <citation type="submission" date="2014-09" db="EMBL/GenBank/DDBJ databases">
        <authorList>
            <person name="Magalhaes I.L.F."/>
            <person name="Oliveira U."/>
            <person name="Santos F.R."/>
            <person name="Vidigal T.H.D.A."/>
            <person name="Brescovit A.D."/>
            <person name="Santos A.J."/>
        </authorList>
    </citation>
    <scope>NUCLEOTIDE SEQUENCE</scope>
    <source>
        <tissue evidence="2">Shoot tissue taken approximately 20 cm above the soil surface</tissue>
    </source>
</reference>
<reference evidence="2" key="2">
    <citation type="journal article" date="2015" name="Data Brief">
        <title>Shoot transcriptome of the giant reed, Arundo donax.</title>
        <authorList>
            <person name="Barrero R.A."/>
            <person name="Guerrero F.D."/>
            <person name="Moolhuijzen P."/>
            <person name="Goolsby J.A."/>
            <person name="Tidwell J."/>
            <person name="Bellgard S.E."/>
            <person name="Bellgard M.I."/>
        </authorList>
    </citation>
    <scope>NUCLEOTIDE SEQUENCE</scope>
    <source>
        <tissue evidence="2">Shoot tissue taken approximately 20 cm above the soil surface</tissue>
    </source>
</reference>
<evidence type="ECO:0000256" key="1">
    <source>
        <dbReference type="SAM" id="Phobius"/>
    </source>
</evidence>
<organism evidence="2">
    <name type="scientific">Arundo donax</name>
    <name type="common">Giant reed</name>
    <name type="synonym">Donax arundinaceus</name>
    <dbReference type="NCBI Taxonomy" id="35708"/>
    <lineage>
        <taxon>Eukaryota</taxon>
        <taxon>Viridiplantae</taxon>
        <taxon>Streptophyta</taxon>
        <taxon>Embryophyta</taxon>
        <taxon>Tracheophyta</taxon>
        <taxon>Spermatophyta</taxon>
        <taxon>Magnoliopsida</taxon>
        <taxon>Liliopsida</taxon>
        <taxon>Poales</taxon>
        <taxon>Poaceae</taxon>
        <taxon>PACMAD clade</taxon>
        <taxon>Arundinoideae</taxon>
        <taxon>Arundineae</taxon>
        <taxon>Arundo</taxon>
    </lineage>
</organism>
<accession>A0A0A9F2K2</accession>
<dbReference type="AlphaFoldDB" id="A0A0A9F2K2"/>
<keyword evidence="1" id="KW-1133">Transmembrane helix</keyword>
<sequence length="249" mass="27288">MGWRSIGRGSLVPVSSPSSQVLPLHAALAPFSWAPSPVYRSRRQRMAMTRTVVPVRVGSGRARLRGARGCARLGRRDTQCGGAPTGELGYGCLSAGCSQRGALLYDVLMLRVLSCGAFSWFWFFAVCSLFLLILAGTGSRALRWRRACGTKRFFLPSDLFIFAWMEDLVRAPMAVQWVADSALPLPIARIPPPSPRSLVVASITRVPLPSQMQGVEGALGEEAMKTEVERVEWRPWKAGARPAGRFRSK</sequence>
<feature type="transmembrane region" description="Helical" evidence="1">
    <location>
        <begin position="120"/>
        <end position="142"/>
    </location>
</feature>
<proteinExistence type="predicted"/>
<keyword evidence="1" id="KW-0812">Transmembrane</keyword>
<evidence type="ECO:0000313" key="2">
    <source>
        <dbReference type="EMBL" id="JAE04371.1"/>
    </source>
</evidence>